<accession>A0ABS6ZSD6</accession>
<keyword evidence="1" id="KW-0732">Signal</keyword>
<proteinExistence type="predicted"/>
<feature type="signal peptide" evidence="1">
    <location>
        <begin position="1"/>
        <end position="21"/>
    </location>
</feature>
<evidence type="ECO:0000313" key="4">
    <source>
        <dbReference type="Proteomes" id="UP000769617"/>
    </source>
</evidence>
<organism evidence="3 4">
    <name type="scientific">Billgrantia antri</name>
    <dbReference type="NCBI Taxonomy" id="2846777"/>
    <lineage>
        <taxon>Bacteria</taxon>
        <taxon>Pseudomonadati</taxon>
        <taxon>Pseudomonadota</taxon>
        <taxon>Gammaproteobacteria</taxon>
        <taxon>Oceanospirillales</taxon>
        <taxon>Halomonadaceae</taxon>
        <taxon>Billgrantia</taxon>
    </lineage>
</organism>
<comment type="caution">
    <text evidence="3">The sequence shown here is derived from an EMBL/GenBank/DDBJ whole genome shotgun (WGS) entry which is preliminary data.</text>
</comment>
<evidence type="ECO:0000256" key="1">
    <source>
        <dbReference type="SAM" id="SignalP"/>
    </source>
</evidence>
<sequence>MTVLQRYIPLCVAALPLTALAAPGNLDDWQNQRSDPASTWTMSQLLGDDVIAGEKTEVGEVADVLLDAEGRVESLLVYSNGNEVDRGFRTVEWPVLRFEPSDVLLSIAQQPSEFGDQPVASSPQELIGEDQYSALNMLGMGVEVEGAAYAEVEDLVVNEQNQVTSAIVDPDGMDTDSYWIPTDLGWIDPEWIMIVPYSQSDIEQAGAYQGDDGGEGSN</sequence>
<feature type="domain" description="PRC-barrel" evidence="2">
    <location>
        <begin position="43"/>
        <end position="94"/>
    </location>
</feature>
<dbReference type="InterPro" id="IPR027275">
    <property type="entry name" value="PRC-brl_dom"/>
</dbReference>
<feature type="chain" id="PRO_5046229666" evidence="1">
    <location>
        <begin position="22"/>
        <end position="218"/>
    </location>
</feature>
<dbReference type="Proteomes" id="UP000769617">
    <property type="component" value="Unassembled WGS sequence"/>
</dbReference>
<keyword evidence="4" id="KW-1185">Reference proteome</keyword>
<reference evidence="3 4" key="1">
    <citation type="submission" date="2021-07" db="EMBL/GenBank/DDBJ databases">
        <authorList>
            <person name="So Y."/>
        </authorList>
    </citation>
    <scope>NUCLEOTIDE SEQUENCE [LARGE SCALE GENOMIC DNA]</scope>
    <source>
        <strain evidence="3 4">Y3S6</strain>
    </source>
</reference>
<name>A0ABS6ZSD6_9GAMM</name>
<dbReference type="Gene3D" id="2.30.30.240">
    <property type="entry name" value="PRC-barrel domain"/>
    <property type="match status" value="1"/>
</dbReference>
<dbReference type="InterPro" id="IPR011033">
    <property type="entry name" value="PRC_barrel-like_sf"/>
</dbReference>
<evidence type="ECO:0000313" key="3">
    <source>
        <dbReference type="EMBL" id="MBW6392738.1"/>
    </source>
</evidence>
<protein>
    <submittedName>
        <fullName evidence="3">PRC-barrel domain-containing protein</fullName>
    </submittedName>
</protein>
<dbReference type="RefSeq" id="WP_219793093.1">
    <property type="nucleotide sequence ID" value="NZ_JAHYCA010000006.1"/>
</dbReference>
<gene>
    <name evidence="3" type="ORF">KPL81_16405</name>
</gene>
<dbReference type="SUPFAM" id="SSF50346">
    <property type="entry name" value="PRC-barrel domain"/>
    <property type="match status" value="1"/>
</dbReference>
<evidence type="ECO:0000259" key="2">
    <source>
        <dbReference type="Pfam" id="PF05239"/>
    </source>
</evidence>
<dbReference type="EMBL" id="JAHYCA010000006">
    <property type="protein sequence ID" value="MBW6392738.1"/>
    <property type="molecule type" value="Genomic_DNA"/>
</dbReference>
<dbReference type="Pfam" id="PF05239">
    <property type="entry name" value="PRC"/>
    <property type="match status" value="1"/>
</dbReference>